<dbReference type="InterPro" id="IPR050300">
    <property type="entry name" value="GDXG_lipolytic_enzyme"/>
</dbReference>
<proteinExistence type="predicted"/>
<name>A0A381Y915_9ZZZZ</name>
<dbReference type="InterPro" id="IPR029058">
    <property type="entry name" value="AB_hydrolase_fold"/>
</dbReference>
<dbReference type="PANTHER" id="PTHR48081:SF6">
    <property type="entry name" value="PEPTIDASE S9 PROLYL OLIGOPEPTIDASE CATALYTIC DOMAIN-CONTAINING PROTEIN"/>
    <property type="match status" value="1"/>
</dbReference>
<protein>
    <recommendedName>
        <fullName evidence="2">BD-FAE-like domain-containing protein</fullName>
    </recommendedName>
</protein>
<evidence type="ECO:0000313" key="3">
    <source>
        <dbReference type="EMBL" id="SVA72917.1"/>
    </source>
</evidence>
<sequence length="295" mass="32221">MKEMKSTLLLLLAFFVIQSLHAAPEPKKIALWDNHAPIGEGKFKQEDAWIHLHQPAKPNGAAVIICPGGGYRGQVMGAEGHGIAKWLNGHGVTGVVLQYRLPKGRSFVPLMDAQRALRTVRSKAEEWQLDPKKIGIIGFSAGGHLASTAATHFPKSGGPPAKNPFDRISCRPDFAILVYPVVTMGKHTHGGSKRNLLGNNPDAKLVDLFSNEKQVTKDTPPIYLAHAVDDRPVPPENSRMLYAALQKNKVPSEYLELPNGGHGLNGYKGPSWDAWQKGSLEWLAKIKVIPVPAKR</sequence>
<evidence type="ECO:0000256" key="1">
    <source>
        <dbReference type="ARBA" id="ARBA00022801"/>
    </source>
</evidence>
<dbReference type="EMBL" id="UINC01017554">
    <property type="protein sequence ID" value="SVA72917.1"/>
    <property type="molecule type" value="Genomic_DNA"/>
</dbReference>
<dbReference type="SUPFAM" id="SSF53474">
    <property type="entry name" value="alpha/beta-Hydrolases"/>
    <property type="match status" value="1"/>
</dbReference>
<dbReference type="Gene3D" id="3.40.50.1820">
    <property type="entry name" value="alpha/beta hydrolase"/>
    <property type="match status" value="1"/>
</dbReference>
<dbReference type="InterPro" id="IPR049492">
    <property type="entry name" value="BD-FAE-like_dom"/>
</dbReference>
<reference evidence="3" key="1">
    <citation type="submission" date="2018-05" db="EMBL/GenBank/DDBJ databases">
        <authorList>
            <person name="Lanie J.A."/>
            <person name="Ng W.-L."/>
            <person name="Kazmierczak K.M."/>
            <person name="Andrzejewski T.M."/>
            <person name="Davidsen T.M."/>
            <person name="Wayne K.J."/>
            <person name="Tettelin H."/>
            <person name="Glass J.I."/>
            <person name="Rusch D."/>
            <person name="Podicherti R."/>
            <person name="Tsui H.-C.T."/>
            <person name="Winkler M.E."/>
        </authorList>
    </citation>
    <scope>NUCLEOTIDE SEQUENCE</scope>
</reference>
<dbReference type="GO" id="GO:0016787">
    <property type="term" value="F:hydrolase activity"/>
    <property type="evidence" value="ECO:0007669"/>
    <property type="project" value="UniProtKB-KW"/>
</dbReference>
<feature type="domain" description="BD-FAE-like" evidence="2">
    <location>
        <begin position="52"/>
        <end position="245"/>
    </location>
</feature>
<keyword evidence="1" id="KW-0378">Hydrolase</keyword>
<dbReference type="PANTHER" id="PTHR48081">
    <property type="entry name" value="AB HYDROLASE SUPERFAMILY PROTEIN C4A8.06C"/>
    <property type="match status" value="1"/>
</dbReference>
<dbReference type="AlphaFoldDB" id="A0A381Y915"/>
<gene>
    <name evidence="3" type="ORF">METZ01_LOCUS125771</name>
</gene>
<accession>A0A381Y915</accession>
<dbReference type="Pfam" id="PF20434">
    <property type="entry name" value="BD-FAE"/>
    <property type="match status" value="1"/>
</dbReference>
<organism evidence="3">
    <name type="scientific">marine metagenome</name>
    <dbReference type="NCBI Taxonomy" id="408172"/>
    <lineage>
        <taxon>unclassified sequences</taxon>
        <taxon>metagenomes</taxon>
        <taxon>ecological metagenomes</taxon>
    </lineage>
</organism>
<evidence type="ECO:0000259" key="2">
    <source>
        <dbReference type="Pfam" id="PF20434"/>
    </source>
</evidence>